<dbReference type="Proteomes" id="UP000076021">
    <property type="component" value="Chromosome"/>
</dbReference>
<sequence length="137" mass="14610">MTMVLGKLNVKKIIVSGVLLMSVLMGINAFAAMDKYSTAKLNFASKAIGDNVNIWDGKAKVTAKNDTAGSEPTFSATIKKSVTLLPDPTTWNKNMFSRGSFSSTVSISEASTYYAQASTLSPLGMGNVQVQSLDTSW</sequence>
<reference evidence="2" key="2">
    <citation type="submission" date="2016-03" db="EMBL/GenBank/DDBJ databases">
        <authorList>
            <person name="Ploux O."/>
        </authorList>
    </citation>
    <scope>NUCLEOTIDE SEQUENCE [LARGE SCALE GENOMIC DNA]</scope>
    <source>
        <strain evidence="2">PP9</strain>
    </source>
</reference>
<gene>
    <name evidence="1" type="ORF">ATY39_17125</name>
</gene>
<dbReference type="AlphaFoldDB" id="A0A143HI57"/>
<dbReference type="RefSeq" id="WP_066791795.1">
    <property type="nucleotide sequence ID" value="NZ_CP014806.1"/>
</dbReference>
<evidence type="ECO:0000313" key="2">
    <source>
        <dbReference type="Proteomes" id="UP000076021"/>
    </source>
</evidence>
<dbReference type="EMBL" id="CP014806">
    <property type="protein sequence ID" value="AMX00952.1"/>
    <property type="molecule type" value="Genomic_DNA"/>
</dbReference>
<keyword evidence="2" id="KW-1185">Reference proteome</keyword>
<evidence type="ECO:0000313" key="1">
    <source>
        <dbReference type="EMBL" id="AMX00952.1"/>
    </source>
</evidence>
<accession>A0A143HI57</accession>
<protein>
    <submittedName>
        <fullName evidence="1">Uncharacterized protein</fullName>
    </submittedName>
</protein>
<proteinExistence type="predicted"/>
<dbReference type="STRING" id="241244.ATY39_17125"/>
<reference evidence="1 2" key="1">
    <citation type="journal article" date="2016" name="Genome Announc.">
        <title>Whole-Genome Sequence of Rummeliibacillus stabekisii Strain PP9 Isolated from Antarctic Soil.</title>
        <authorList>
            <person name="da Mota F.F."/>
            <person name="Vollu R.E."/>
            <person name="Jurelevicius D."/>
            <person name="Seldin L."/>
        </authorList>
    </citation>
    <scope>NUCLEOTIDE SEQUENCE [LARGE SCALE GENOMIC DNA]</scope>
    <source>
        <strain evidence="1 2">PP9</strain>
    </source>
</reference>
<organism evidence="1 2">
    <name type="scientific">Rummeliibacillus stabekisii</name>
    <dbReference type="NCBI Taxonomy" id="241244"/>
    <lineage>
        <taxon>Bacteria</taxon>
        <taxon>Bacillati</taxon>
        <taxon>Bacillota</taxon>
        <taxon>Bacilli</taxon>
        <taxon>Bacillales</taxon>
        <taxon>Caryophanaceae</taxon>
        <taxon>Rummeliibacillus</taxon>
    </lineage>
</organism>
<dbReference type="KEGG" id="rst:ATY39_17125"/>
<dbReference type="OrthoDB" id="9984034at2"/>
<name>A0A143HI57_9BACL</name>